<protein>
    <recommendedName>
        <fullName evidence="1">PKD domain-containing protein</fullName>
    </recommendedName>
</protein>
<evidence type="ECO:0000259" key="1">
    <source>
        <dbReference type="PROSITE" id="PS50093"/>
    </source>
</evidence>
<organism evidence="2">
    <name type="scientific">marine sediment metagenome</name>
    <dbReference type="NCBI Taxonomy" id="412755"/>
    <lineage>
        <taxon>unclassified sequences</taxon>
        <taxon>metagenomes</taxon>
        <taxon>ecological metagenomes</taxon>
    </lineage>
</organism>
<comment type="caution">
    <text evidence="2">The sequence shown here is derived from an EMBL/GenBank/DDBJ whole genome shotgun (WGS) entry which is preliminary data.</text>
</comment>
<sequence length="283" mass="28865">MPHQFYGDVTIDGVAAADGLTVEAKIDGVVYASGVTDAGKYGYSTPLFKVLADDPDVVGIEGGVAGDTVSFYVDGILATPTYTFAYGISTSLNLVATGAVAPPENVAPVADAGGPYSALTDVAINFDGSDSTDSDGTIASYAWVFGDGGTGTGVSPSHTYTTAGTYTVALTVTDDDAATDSDTAIATITDPDDDDDDDDVVPGEGFSIDYVSADTVDYDDELSVVGSGVTAGADVSVYWDLLTSDGLLNTTEGNPNGSFDLTIDIPSDLAGNHYLWARDESTG</sequence>
<dbReference type="AlphaFoldDB" id="A0A0F9DAT0"/>
<dbReference type="PROSITE" id="PS50093">
    <property type="entry name" value="PKD"/>
    <property type="match status" value="1"/>
</dbReference>
<dbReference type="SMART" id="SM00089">
    <property type="entry name" value="PKD"/>
    <property type="match status" value="1"/>
</dbReference>
<evidence type="ECO:0000313" key="2">
    <source>
        <dbReference type="EMBL" id="KKL14861.1"/>
    </source>
</evidence>
<feature type="domain" description="PKD" evidence="1">
    <location>
        <begin position="107"/>
        <end position="174"/>
    </location>
</feature>
<dbReference type="InterPro" id="IPR022409">
    <property type="entry name" value="PKD/Chitinase_dom"/>
</dbReference>
<reference evidence="2" key="1">
    <citation type="journal article" date="2015" name="Nature">
        <title>Complex archaea that bridge the gap between prokaryotes and eukaryotes.</title>
        <authorList>
            <person name="Spang A."/>
            <person name="Saw J.H."/>
            <person name="Jorgensen S.L."/>
            <person name="Zaremba-Niedzwiedzka K."/>
            <person name="Martijn J."/>
            <person name="Lind A.E."/>
            <person name="van Eijk R."/>
            <person name="Schleper C."/>
            <person name="Guy L."/>
            <person name="Ettema T.J."/>
        </authorList>
    </citation>
    <scope>NUCLEOTIDE SEQUENCE</scope>
</reference>
<dbReference type="EMBL" id="LAZR01040290">
    <property type="protein sequence ID" value="KKL14861.1"/>
    <property type="molecule type" value="Genomic_DNA"/>
</dbReference>
<dbReference type="InterPro" id="IPR013783">
    <property type="entry name" value="Ig-like_fold"/>
</dbReference>
<feature type="non-terminal residue" evidence="2">
    <location>
        <position position="283"/>
    </location>
</feature>
<name>A0A0F9DAT0_9ZZZZ</name>
<dbReference type="SUPFAM" id="SSF49299">
    <property type="entry name" value="PKD domain"/>
    <property type="match status" value="1"/>
</dbReference>
<accession>A0A0F9DAT0</accession>
<dbReference type="InterPro" id="IPR000601">
    <property type="entry name" value="PKD_dom"/>
</dbReference>
<proteinExistence type="predicted"/>
<dbReference type="Pfam" id="PF18911">
    <property type="entry name" value="PKD_4"/>
    <property type="match status" value="1"/>
</dbReference>
<dbReference type="Gene3D" id="2.60.40.10">
    <property type="entry name" value="Immunoglobulins"/>
    <property type="match status" value="1"/>
</dbReference>
<dbReference type="CDD" id="cd00146">
    <property type="entry name" value="PKD"/>
    <property type="match status" value="1"/>
</dbReference>
<gene>
    <name evidence="2" type="ORF">LCGC14_2511430</name>
</gene>
<dbReference type="InterPro" id="IPR035986">
    <property type="entry name" value="PKD_dom_sf"/>
</dbReference>